<reference evidence="1" key="1">
    <citation type="submission" date="2014-09" db="EMBL/GenBank/DDBJ databases">
        <authorList>
            <person name="Magalhaes I.L.F."/>
            <person name="Oliveira U."/>
            <person name="Santos F.R."/>
            <person name="Vidigal T.H.D.A."/>
            <person name="Brescovit A.D."/>
            <person name="Santos A.J."/>
        </authorList>
    </citation>
    <scope>NUCLEOTIDE SEQUENCE</scope>
    <source>
        <tissue evidence="1">Shoot tissue taken approximately 20 cm above the soil surface</tissue>
    </source>
</reference>
<evidence type="ECO:0000313" key="1">
    <source>
        <dbReference type="EMBL" id="JAD59917.1"/>
    </source>
</evidence>
<organism evidence="1">
    <name type="scientific">Arundo donax</name>
    <name type="common">Giant reed</name>
    <name type="synonym">Donax arundinaceus</name>
    <dbReference type="NCBI Taxonomy" id="35708"/>
    <lineage>
        <taxon>Eukaryota</taxon>
        <taxon>Viridiplantae</taxon>
        <taxon>Streptophyta</taxon>
        <taxon>Embryophyta</taxon>
        <taxon>Tracheophyta</taxon>
        <taxon>Spermatophyta</taxon>
        <taxon>Magnoliopsida</taxon>
        <taxon>Liliopsida</taxon>
        <taxon>Poales</taxon>
        <taxon>Poaceae</taxon>
        <taxon>PACMAD clade</taxon>
        <taxon>Arundinoideae</taxon>
        <taxon>Arundineae</taxon>
        <taxon>Arundo</taxon>
    </lineage>
</organism>
<dbReference type="AlphaFoldDB" id="A0A0A9BKW1"/>
<sequence>MGVANCSEQPPWPFQSVTCVPTGPQL</sequence>
<dbReference type="EMBL" id="GBRH01237978">
    <property type="protein sequence ID" value="JAD59917.1"/>
    <property type="molecule type" value="Transcribed_RNA"/>
</dbReference>
<protein>
    <submittedName>
        <fullName evidence="1">Uncharacterized protein</fullName>
    </submittedName>
</protein>
<name>A0A0A9BKW1_ARUDO</name>
<accession>A0A0A9BKW1</accession>
<proteinExistence type="predicted"/>
<reference evidence="1" key="2">
    <citation type="journal article" date="2015" name="Data Brief">
        <title>Shoot transcriptome of the giant reed, Arundo donax.</title>
        <authorList>
            <person name="Barrero R.A."/>
            <person name="Guerrero F.D."/>
            <person name="Moolhuijzen P."/>
            <person name="Goolsby J.A."/>
            <person name="Tidwell J."/>
            <person name="Bellgard S.E."/>
            <person name="Bellgard M.I."/>
        </authorList>
    </citation>
    <scope>NUCLEOTIDE SEQUENCE</scope>
    <source>
        <tissue evidence="1">Shoot tissue taken approximately 20 cm above the soil surface</tissue>
    </source>
</reference>